<keyword evidence="5 12" id="KW-0378">Hydrolase</keyword>
<dbReference type="GO" id="GO:0008270">
    <property type="term" value="F:zinc ion binding"/>
    <property type="evidence" value="ECO:0007669"/>
    <property type="project" value="UniProtKB-UniRule"/>
</dbReference>
<comment type="function">
    <text evidence="1">Metalloprotease.</text>
</comment>
<organism evidence="16 17">
    <name type="scientific">Plectus sambesii</name>
    <dbReference type="NCBI Taxonomy" id="2011161"/>
    <lineage>
        <taxon>Eukaryota</taxon>
        <taxon>Metazoa</taxon>
        <taxon>Ecdysozoa</taxon>
        <taxon>Nematoda</taxon>
        <taxon>Chromadorea</taxon>
        <taxon>Plectida</taxon>
        <taxon>Plectina</taxon>
        <taxon>Plectoidea</taxon>
        <taxon>Plectidae</taxon>
        <taxon>Plectus</taxon>
    </lineage>
</organism>
<keyword evidence="16" id="KW-1185">Reference proteome</keyword>
<dbReference type="Gene3D" id="3.40.390.10">
    <property type="entry name" value="Collagenase (Catalytic Domain)"/>
    <property type="match status" value="1"/>
</dbReference>
<evidence type="ECO:0000259" key="15">
    <source>
        <dbReference type="PROSITE" id="PS51864"/>
    </source>
</evidence>
<keyword evidence="10" id="KW-0325">Glycoprotein</keyword>
<keyword evidence="9" id="KW-1015">Disulfide bond</keyword>
<evidence type="ECO:0000256" key="4">
    <source>
        <dbReference type="ARBA" id="ARBA00022729"/>
    </source>
</evidence>
<feature type="active site" evidence="12">
    <location>
        <position position="192"/>
    </location>
</feature>
<dbReference type="AlphaFoldDB" id="A0A914W6A0"/>
<feature type="binding site" evidence="12">
    <location>
        <position position="195"/>
    </location>
    <ligand>
        <name>Zn(2+)</name>
        <dbReference type="ChEBI" id="CHEBI:29105"/>
        <note>catalytic</note>
    </ligand>
</feature>
<accession>A0A914W6A0</accession>
<dbReference type="FunFam" id="3.40.390.10:FF:000015">
    <property type="entry name" value="Meprin A subunit"/>
    <property type="match status" value="1"/>
</dbReference>
<proteinExistence type="predicted"/>
<dbReference type="SMART" id="SM00254">
    <property type="entry name" value="ShKT"/>
    <property type="match status" value="3"/>
</dbReference>
<keyword evidence="4 13" id="KW-0732">Signal</keyword>
<dbReference type="PANTHER" id="PTHR10127:SF818">
    <property type="entry name" value="ZINC METALLOPROTEINASE NAS-4"/>
    <property type="match status" value="1"/>
</dbReference>
<keyword evidence="3 12" id="KW-0479">Metal-binding</keyword>
<feature type="domain" description="Peptidase M12A" evidence="15">
    <location>
        <begin position="99"/>
        <end position="294"/>
    </location>
</feature>
<sequence length="488" mass="54054">MLLPLQVVLAAALILSSMGAISDAITKSDVVADSIDGEFEETELSPADFDAARQLREIDLKTIGIDVVGDPTLGSKAEGDIALSDIKSFVKDSNTLGRNAIRQFYRRWPDGIIPYTLSGAYGSYSKRVIARAMEEYHMKTCIKFVPRDPTLHRDYIYIHPDDGCYSLVGRTGGRQPLSLDAGCIQVGTIVHELMHTVGFFHEQSRADRDDFIEIVMANVMKGADDQFDKYSLRVIDHLEEPYDYNSIMHYGPYAFSGNGAKTILPKQQGASKMGQRIGFSDIDLRKIRKLYNCDADSALPTAPTAGGVVVDENGGEDENSIVVALCVDENWRCSFWSMGVFGYCDKYEDVRNKVCRKSCGTCDQQQQRPTAGRRVVPTASLTLPTQPTQAAVACKDFNPACVRWSIKGHCTRSGYESFMSEQCPVSCRTCPPQSQQLPQRATATSECIDNPSYKVRCEVVKLFGRCDSPNSREMVQNYCRKTCGLCTA</sequence>
<feature type="domain" description="ShKT" evidence="14">
    <location>
        <begin position="394"/>
        <end position="430"/>
    </location>
</feature>
<keyword evidence="2 12" id="KW-0645">Protease</keyword>
<evidence type="ECO:0000256" key="12">
    <source>
        <dbReference type="PROSITE-ProRule" id="PRU01211"/>
    </source>
</evidence>
<evidence type="ECO:0000313" key="16">
    <source>
        <dbReference type="Proteomes" id="UP000887566"/>
    </source>
</evidence>
<feature type="chain" id="PRO_5038156965" description="Metalloendopeptidase" evidence="13">
    <location>
        <begin position="20"/>
        <end position="488"/>
    </location>
</feature>
<dbReference type="InterPro" id="IPR034035">
    <property type="entry name" value="Astacin-like_dom"/>
</dbReference>
<evidence type="ECO:0000256" key="2">
    <source>
        <dbReference type="ARBA" id="ARBA00022670"/>
    </source>
</evidence>
<feature type="signal peptide" evidence="13">
    <location>
        <begin position="1"/>
        <end position="19"/>
    </location>
</feature>
<evidence type="ECO:0000256" key="11">
    <source>
        <dbReference type="PROSITE-ProRule" id="PRU01005"/>
    </source>
</evidence>
<comment type="caution">
    <text evidence="11">Lacks conserved residue(s) required for the propagation of feature annotation.</text>
</comment>
<evidence type="ECO:0000256" key="6">
    <source>
        <dbReference type="ARBA" id="ARBA00022833"/>
    </source>
</evidence>
<feature type="binding site" evidence="12">
    <location>
        <position position="191"/>
    </location>
    <ligand>
        <name>Zn(2+)</name>
        <dbReference type="ChEBI" id="CHEBI:29105"/>
        <note>catalytic</note>
    </ligand>
</feature>
<feature type="domain" description="ShKT" evidence="14">
    <location>
        <begin position="447"/>
        <end position="486"/>
    </location>
</feature>
<dbReference type="Proteomes" id="UP000887566">
    <property type="component" value="Unplaced"/>
</dbReference>
<name>A0A914W6A0_9BILA</name>
<dbReference type="PROSITE" id="PS51864">
    <property type="entry name" value="ASTACIN"/>
    <property type="match status" value="1"/>
</dbReference>
<dbReference type="InterPro" id="IPR006026">
    <property type="entry name" value="Peptidase_Metallo"/>
</dbReference>
<feature type="binding site" evidence="12">
    <location>
        <position position="201"/>
    </location>
    <ligand>
        <name>Zn(2+)</name>
        <dbReference type="ChEBI" id="CHEBI:29105"/>
        <note>catalytic</note>
    </ligand>
</feature>
<dbReference type="InterPro" id="IPR024079">
    <property type="entry name" value="MetalloPept_cat_dom_sf"/>
</dbReference>
<dbReference type="WBParaSite" id="PSAMB.scaffold310size57530.g4797.t1">
    <property type="protein sequence ID" value="PSAMB.scaffold310size57530.g4797.t1"/>
    <property type="gene ID" value="PSAMB.scaffold310size57530.g4797"/>
</dbReference>
<evidence type="ECO:0000256" key="10">
    <source>
        <dbReference type="ARBA" id="ARBA00023180"/>
    </source>
</evidence>
<keyword evidence="8" id="KW-0865">Zymogen</keyword>
<dbReference type="GO" id="GO:0004222">
    <property type="term" value="F:metalloendopeptidase activity"/>
    <property type="evidence" value="ECO:0007669"/>
    <property type="project" value="UniProtKB-UniRule"/>
</dbReference>
<keyword evidence="6 12" id="KW-0862">Zinc</keyword>
<dbReference type="InterPro" id="IPR003582">
    <property type="entry name" value="ShKT_dom"/>
</dbReference>
<evidence type="ECO:0000256" key="7">
    <source>
        <dbReference type="ARBA" id="ARBA00023049"/>
    </source>
</evidence>
<evidence type="ECO:0000256" key="13">
    <source>
        <dbReference type="RuleBase" id="RU361183"/>
    </source>
</evidence>
<evidence type="ECO:0000256" key="1">
    <source>
        <dbReference type="ARBA" id="ARBA00002657"/>
    </source>
</evidence>
<evidence type="ECO:0000256" key="9">
    <source>
        <dbReference type="ARBA" id="ARBA00023157"/>
    </source>
</evidence>
<dbReference type="PRINTS" id="PR00480">
    <property type="entry name" value="ASTACIN"/>
</dbReference>
<dbReference type="SMART" id="SM00235">
    <property type="entry name" value="ZnMc"/>
    <property type="match status" value="1"/>
</dbReference>
<evidence type="ECO:0000256" key="3">
    <source>
        <dbReference type="ARBA" id="ARBA00022723"/>
    </source>
</evidence>
<keyword evidence="7 12" id="KW-0482">Metalloprotease</keyword>
<dbReference type="GO" id="GO:0006508">
    <property type="term" value="P:proteolysis"/>
    <property type="evidence" value="ECO:0007669"/>
    <property type="project" value="UniProtKB-KW"/>
</dbReference>
<dbReference type="EC" id="3.4.24.-" evidence="13"/>
<dbReference type="Gene3D" id="1.10.10.1940">
    <property type="match status" value="2"/>
</dbReference>
<comment type="cofactor">
    <cofactor evidence="12 13">
        <name>Zn(2+)</name>
        <dbReference type="ChEBI" id="CHEBI:29105"/>
    </cofactor>
    <text evidence="12 13">Binds 1 zinc ion per subunit.</text>
</comment>
<dbReference type="Pfam" id="PF01400">
    <property type="entry name" value="Astacin"/>
    <property type="match status" value="1"/>
</dbReference>
<dbReference type="InterPro" id="IPR001506">
    <property type="entry name" value="Peptidase_M12A"/>
</dbReference>
<dbReference type="CDD" id="cd04280">
    <property type="entry name" value="ZnMc_astacin_like"/>
    <property type="match status" value="1"/>
</dbReference>
<dbReference type="PANTHER" id="PTHR10127">
    <property type="entry name" value="DISCOIDIN, CUB, EGF, LAMININ , AND ZINC METALLOPROTEASE DOMAIN CONTAINING"/>
    <property type="match status" value="1"/>
</dbReference>
<dbReference type="SUPFAM" id="SSF55486">
    <property type="entry name" value="Metalloproteases ('zincins'), catalytic domain"/>
    <property type="match status" value="1"/>
</dbReference>
<reference evidence="17" key="1">
    <citation type="submission" date="2022-11" db="UniProtKB">
        <authorList>
            <consortium name="WormBaseParasite"/>
        </authorList>
    </citation>
    <scope>IDENTIFICATION</scope>
</reference>
<protein>
    <recommendedName>
        <fullName evidence="13">Metalloendopeptidase</fullName>
        <ecNumber evidence="13">3.4.24.-</ecNumber>
    </recommendedName>
</protein>
<dbReference type="PROSITE" id="PS51670">
    <property type="entry name" value="SHKT"/>
    <property type="match status" value="3"/>
</dbReference>
<evidence type="ECO:0000256" key="8">
    <source>
        <dbReference type="ARBA" id="ARBA00023145"/>
    </source>
</evidence>
<evidence type="ECO:0000259" key="14">
    <source>
        <dbReference type="PROSITE" id="PS51670"/>
    </source>
</evidence>
<feature type="domain" description="ShKT" evidence="14">
    <location>
        <begin position="326"/>
        <end position="362"/>
    </location>
</feature>
<dbReference type="Pfam" id="PF01549">
    <property type="entry name" value="ShK"/>
    <property type="match status" value="3"/>
</dbReference>
<evidence type="ECO:0000256" key="5">
    <source>
        <dbReference type="ARBA" id="ARBA00022801"/>
    </source>
</evidence>
<evidence type="ECO:0000313" key="17">
    <source>
        <dbReference type="WBParaSite" id="PSAMB.scaffold310size57530.g4797.t1"/>
    </source>
</evidence>